<dbReference type="InterPro" id="IPR000157">
    <property type="entry name" value="TIR_dom"/>
</dbReference>
<dbReference type="Pfam" id="PF13676">
    <property type="entry name" value="TIR_2"/>
    <property type="match status" value="1"/>
</dbReference>
<dbReference type="SUPFAM" id="SSF52200">
    <property type="entry name" value="Toll/Interleukin receptor TIR domain"/>
    <property type="match status" value="1"/>
</dbReference>
<dbReference type="AlphaFoldDB" id="A0A3S3SEP8"/>
<protein>
    <submittedName>
        <fullName evidence="2">TIR domain-containing protein</fullName>
    </submittedName>
</protein>
<dbReference type="InterPro" id="IPR035897">
    <property type="entry name" value="Toll_tir_struct_dom_sf"/>
</dbReference>
<feature type="domain" description="TIR" evidence="1">
    <location>
        <begin position="5"/>
        <end position="81"/>
    </location>
</feature>
<evidence type="ECO:0000313" key="2">
    <source>
        <dbReference type="EMBL" id="RVT53783.1"/>
    </source>
</evidence>
<dbReference type="SUPFAM" id="SSF48452">
    <property type="entry name" value="TPR-like"/>
    <property type="match status" value="1"/>
</dbReference>
<organism evidence="2 3">
    <name type="scientific">Rubrivivax albus</name>
    <dbReference type="NCBI Taxonomy" id="2499835"/>
    <lineage>
        <taxon>Bacteria</taxon>
        <taxon>Pseudomonadati</taxon>
        <taxon>Pseudomonadota</taxon>
        <taxon>Betaproteobacteria</taxon>
        <taxon>Burkholderiales</taxon>
        <taxon>Sphaerotilaceae</taxon>
        <taxon>Rubrivivax</taxon>
    </lineage>
</organism>
<dbReference type="GO" id="GO:0007165">
    <property type="term" value="P:signal transduction"/>
    <property type="evidence" value="ECO:0007669"/>
    <property type="project" value="InterPro"/>
</dbReference>
<dbReference type="Gene3D" id="3.40.50.10140">
    <property type="entry name" value="Toll/interleukin-1 receptor homology (TIR) domain"/>
    <property type="match status" value="1"/>
</dbReference>
<name>A0A3S3SEP8_9BURK</name>
<dbReference type="Gene3D" id="3.40.50.300">
    <property type="entry name" value="P-loop containing nucleotide triphosphate hydrolases"/>
    <property type="match status" value="1"/>
</dbReference>
<dbReference type="EMBL" id="SACT01000001">
    <property type="protein sequence ID" value="RVT53783.1"/>
    <property type="molecule type" value="Genomic_DNA"/>
</dbReference>
<evidence type="ECO:0000313" key="3">
    <source>
        <dbReference type="Proteomes" id="UP000288178"/>
    </source>
</evidence>
<sequence>MAAEVFLSYARRAHRAEARALHDALAAAGVTVFLDEQDIADGAAFPAAIGAALMAARVAVVFAGVAYFQRPWCVHEFRLLTSGWRLDPSPPDSAPDLSDAVVVALPTAGDVEAVVAQLPPALAAVSWPAADRADALAALVRARLQGGDGRSIGERLAALADDTLVRLRSGADQPLPWAAPAPAPAEPAAPVWLTDDMPVPRGADFHGRALLLWRLVHEAVSARAYTPARRVVLQGLGGSGKSLCAAEFVARHARRAFPGGVVWVDAAAGPDALVAAGLRLWAALGPEPTSALPDDAAAGARWQALSAPLAARLQARVAAGSMLWVIDNLPEPGAGKGGIGDWCPAPRHLSVLVTTRRSDVLRDSDATLTIGPLDVATGLALLTAPPVQPGWLPAERWAAVVRWVGGLPLALTVLRAALLDGGLAVAELAALPEGEPAAETERLMQALRGEVDDTALRGAAEAFGLALQALQNEPGLASAALTLALLAPVALGEPLPAAAVGTPAVGRLARRGWLQPAGDAHTRRFTLHRVPASVLRHQMSAGPDDAADAAIAAALGGLAAVAGDADARVALHLDAVMRRLVRRGQAGASVFDAARRLLQAVFSQPTGRGLRFVAAQAAGVMGLGADLVGALRAAHDNGDDAATEALPHTLQALPREPAAMAWLAELLRDRRPRVRWQAMAHAPPVEALVQPALAALLDGTSDRDTGFYDGFLREPALLRAVLPALLDTAAHGHAAQRRIVHALCGKLLAAHGRAFEAGGFSGAALRRWLLNHALKGADADAAGAAAAALAAGDAPFDDESWPALCAAVDAAAADDALRIARLGLVRRYLDSTRHSAPRDVRVERDDEGGVRVSGQFFQTPDPWPPAVVPRLIGWVVDGPQDSVAAAAALLVADDQGLHDASDWAHAQVDAGHGAAVRRLADAVLALGDVGPRAVNVRWWRARAALADGDPAAAVPDLEAVLEAQPGFDEARLALADACLTAGEAAMAAQDGAAVLAWGRRAEAAKPDAVGAQQMQAVGHHLLGDYAGAEAAASRVIAARPDDGQGWWLRALSLLAMGQRDDARADAAEALRLAPDDPRFAALAADLAGSG</sequence>
<dbReference type="RefSeq" id="WP_128195292.1">
    <property type="nucleotide sequence ID" value="NZ_SACT01000001.1"/>
</dbReference>
<evidence type="ECO:0000259" key="1">
    <source>
        <dbReference type="Pfam" id="PF13676"/>
    </source>
</evidence>
<dbReference type="InterPro" id="IPR019734">
    <property type="entry name" value="TPR_rpt"/>
</dbReference>
<dbReference type="SUPFAM" id="SSF52540">
    <property type="entry name" value="P-loop containing nucleoside triphosphate hydrolases"/>
    <property type="match status" value="1"/>
</dbReference>
<dbReference type="Proteomes" id="UP000288178">
    <property type="component" value="Unassembled WGS sequence"/>
</dbReference>
<proteinExistence type="predicted"/>
<keyword evidence="3" id="KW-1185">Reference proteome</keyword>
<accession>A0A3S3SEP8</accession>
<dbReference type="InterPro" id="IPR027417">
    <property type="entry name" value="P-loop_NTPase"/>
</dbReference>
<dbReference type="InterPro" id="IPR011990">
    <property type="entry name" value="TPR-like_helical_dom_sf"/>
</dbReference>
<gene>
    <name evidence="2" type="ORF">ENE75_02530</name>
</gene>
<reference evidence="2 3" key="1">
    <citation type="submission" date="2019-01" db="EMBL/GenBank/DDBJ databases">
        <authorList>
            <person name="Chen W.-M."/>
        </authorList>
    </citation>
    <scope>NUCLEOTIDE SEQUENCE [LARGE SCALE GENOMIC DNA]</scope>
    <source>
        <strain evidence="2 3">ICH-3</strain>
    </source>
</reference>
<dbReference type="Gene3D" id="1.25.40.10">
    <property type="entry name" value="Tetratricopeptide repeat domain"/>
    <property type="match status" value="2"/>
</dbReference>
<comment type="caution">
    <text evidence="2">The sequence shown here is derived from an EMBL/GenBank/DDBJ whole genome shotgun (WGS) entry which is preliminary data.</text>
</comment>
<dbReference type="SMART" id="SM00028">
    <property type="entry name" value="TPR"/>
    <property type="match status" value="3"/>
</dbReference>